<gene>
    <name evidence="3" type="ORF">GCM10009118_24860</name>
</gene>
<comment type="caution">
    <text evidence="3">The sequence shown here is derived from an EMBL/GenBank/DDBJ whole genome shotgun (WGS) entry which is preliminary data.</text>
</comment>
<proteinExistence type="predicted"/>
<evidence type="ECO:0000313" key="4">
    <source>
        <dbReference type="Proteomes" id="UP001501126"/>
    </source>
</evidence>
<organism evidence="3 4">
    <name type="scientific">Wandonia haliotis</name>
    <dbReference type="NCBI Taxonomy" id="574963"/>
    <lineage>
        <taxon>Bacteria</taxon>
        <taxon>Pseudomonadati</taxon>
        <taxon>Bacteroidota</taxon>
        <taxon>Flavobacteriia</taxon>
        <taxon>Flavobacteriales</taxon>
        <taxon>Crocinitomicaceae</taxon>
        <taxon>Wandonia</taxon>
    </lineage>
</organism>
<dbReference type="NCBIfam" id="TIGR04183">
    <property type="entry name" value="Por_Secre_tail"/>
    <property type="match status" value="1"/>
</dbReference>
<evidence type="ECO:0000259" key="2">
    <source>
        <dbReference type="Pfam" id="PF18962"/>
    </source>
</evidence>
<dbReference type="Proteomes" id="UP001501126">
    <property type="component" value="Unassembled WGS sequence"/>
</dbReference>
<evidence type="ECO:0000256" key="1">
    <source>
        <dbReference type="ARBA" id="ARBA00022729"/>
    </source>
</evidence>
<keyword evidence="1" id="KW-0732">Signal</keyword>
<name>A0ABN1MRU8_9FLAO</name>
<keyword evidence="4" id="KW-1185">Reference proteome</keyword>
<evidence type="ECO:0000313" key="3">
    <source>
        <dbReference type="EMBL" id="GAA0876076.1"/>
    </source>
</evidence>
<accession>A0ABN1MRU8</accession>
<sequence>MQSEATLTLVFPSDTVFAGFTVPKDSITIVDVMNLPQGVEYLCENTLCSAYSSPASQKIRTCLHFYGTAEDYCDSIKIAVQTHITFLGSPISLDDTLNVVFLVTDPLGIEDQVASQITVYPNPASEKLTILSSAQEKEITYLLCDTKGQLIRRGRTTQEVSLEGLTPGMYILNFPETSSRIRFIKE</sequence>
<dbReference type="EMBL" id="BAAAFH010000021">
    <property type="protein sequence ID" value="GAA0876076.1"/>
    <property type="molecule type" value="Genomic_DNA"/>
</dbReference>
<reference evidence="3 4" key="1">
    <citation type="journal article" date="2019" name="Int. J. Syst. Evol. Microbiol.">
        <title>The Global Catalogue of Microorganisms (GCM) 10K type strain sequencing project: providing services to taxonomists for standard genome sequencing and annotation.</title>
        <authorList>
            <consortium name="The Broad Institute Genomics Platform"/>
            <consortium name="The Broad Institute Genome Sequencing Center for Infectious Disease"/>
            <person name="Wu L."/>
            <person name="Ma J."/>
        </authorList>
    </citation>
    <scope>NUCLEOTIDE SEQUENCE [LARGE SCALE GENOMIC DNA]</scope>
    <source>
        <strain evidence="3 4">JCM 16083</strain>
    </source>
</reference>
<dbReference type="Pfam" id="PF18962">
    <property type="entry name" value="Por_Secre_tail"/>
    <property type="match status" value="1"/>
</dbReference>
<dbReference type="InterPro" id="IPR026444">
    <property type="entry name" value="Secre_tail"/>
</dbReference>
<protein>
    <recommendedName>
        <fullName evidence="2">Secretion system C-terminal sorting domain-containing protein</fullName>
    </recommendedName>
</protein>
<feature type="domain" description="Secretion system C-terminal sorting" evidence="2">
    <location>
        <begin position="119"/>
        <end position="178"/>
    </location>
</feature>